<evidence type="ECO:0000313" key="3">
    <source>
        <dbReference type="EMBL" id="CAA0831851.1"/>
    </source>
</evidence>
<feature type="compositionally biased region" description="Basic and acidic residues" evidence="1">
    <location>
        <begin position="617"/>
        <end position="628"/>
    </location>
</feature>
<feature type="compositionally biased region" description="Polar residues" evidence="1">
    <location>
        <begin position="199"/>
        <end position="209"/>
    </location>
</feature>
<dbReference type="Gene3D" id="1.10.720.30">
    <property type="entry name" value="SAP domain"/>
    <property type="match status" value="1"/>
</dbReference>
<dbReference type="InterPro" id="IPR035979">
    <property type="entry name" value="RBD_domain_sf"/>
</dbReference>
<dbReference type="EMBL" id="CACSLK010027833">
    <property type="protein sequence ID" value="CAA0831851.1"/>
    <property type="molecule type" value="Genomic_DNA"/>
</dbReference>
<dbReference type="AlphaFoldDB" id="A0A9N7NKX0"/>
<dbReference type="Pfam" id="PF16294">
    <property type="entry name" value="RSB_motif"/>
    <property type="match status" value="1"/>
</dbReference>
<dbReference type="Pfam" id="PF02037">
    <property type="entry name" value="SAP"/>
    <property type="match status" value="1"/>
</dbReference>
<protein>
    <submittedName>
        <fullName evidence="3">SAP domain-containing protein</fullName>
    </submittedName>
</protein>
<comment type="caution">
    <text evidence="3">The sequence shown here is derived from an EMBL/GenBank/DDBJ whole genome shotgun (WGS) entry which is preliminary data.</text>
</comment>
<evidence type="ECO:0000259" key="2">
    <source>
        <dbReference type="PROSITE" id="PS50800"/>
    </source>
</evidence>
<dbReference type="SUPFAM" id="SSF68906">
    <property type="entry name" value="SAP domain"/>
    <property type="match status" value="1"/>
</dbReference>
<feature type="domain" description="SAP" evidence="2">
    <location>
        <begin position="13"/>
        <end position="47"/>
    </location>
</feature>
<dbReference type="PANTHER" id="PTHR47031">
    <property type="entry name" value="SAP DNA-BINDING DOMAIN-CONTAINING PROTEIN"/>
    <property type="match status" value="1"/>
</dbReference>
<feature type="compositionally biased region" description="Basic and acidic residues" evidence="1">
    <location>
        <begin position="82"/>
        <end position="92"/>
    </location>
</feature>
<feature type="region of interest" description="Disordered" evidence="1">
    <location>
        <begin position="440"/>
        <end position="473"/>
    </location>
</feature>
<name>A0A9N7NKX0_STRHE</name>
<evidence type="ECO:0000313" key="4">
    <source>
        <dbReference type="Proteomes" id="UP001153555"/>
    </source>
</evidence>
<dbReference type="PROSITE" id="PS50800">
    <property type="entry name" value="SAP"/>
    <property type="match status" value="1"/>
</dbReference>
<organism evidence="3 4">
    <name type="scientific">Striga hermonthica</name>
    <name type="common">Purple witchweed</name>
    <name type="synonym">Buchnera hermonthica</name>
    <dbReference type="NCBI Taxonomy" id="68872"/>
    <lineage>
        <taxon>Eukaryota</taxon>
        <taxon>Viridiplantae</taxon>
        <taxon>Streptophyta</taxon>
        <taxon>Embryophyta</taxon>
        <taxon>Tracheophyta</taxon>
        <taxon>Spermatophyta</taxon>
        <taxon>Magnoliopsida</taxon>
        <taxon>eudicotyledons</taxon>
        <taxon>Gunneridae</taxon>
        <taxon>Pentapetalae</taxon>
        <taxon>asterids</taxon>
        <taxon>lamiids</taxon>
        <taxon>Lamiales</taxon>
        <taxon>Orobanchaceae</taxon>
        <taxon>Buchnereae</taxon>
        <taxon>Striga</taxon>
    </lineage>
</organism>
<dbReference type="InterPro" id="IPR036361">
    <property type="entry name" value="SAP_dom_sf"/>
</dbReference>
<dbReference type="SMART" id="SM00513">
    <property type="entry name" value="SAP"/>
    <property type="match status" value="1"/>
</dbReference>
<proteinExistence type="predicted"/>
<feature type="compositionally biased region" description="Low complexity" evidence="1">
    <location>
        <begin position="576"/>
        <end position="585"/>
    </location>
</feature>
<dbReference type="CDD" id="cd12432">
    <property type="entry name" value="RRM_ACINU"/>
    <property type="match status" value="1"/>
</dbReference>
<dbReference type="OrthoDB" id="5348404at2759"/>
<dbReference type="Proteomes" id="UP001153555">
    <property type="component" value="Unassembled WGS sequence"/>
</dbReference>
<evidence type="ECO:0000256" key="1">
    <source>
        <dbReference type="SAM" id="MobiDB-lite"/>
    </source>
</evidence>
<dbReference type="GO" id="GO:0003676">
    <property type="term" value="F:nucleic acid binding"/>
    <property type="evidence" value="ECO:0007669"/>
    <property type="project" value="InterPro"/>
</dbReference>
<feature type="compositionally biased region" description="Basic and acidic residues" evidence="1">
    <location>
        <begin position="277"/>
        <end position="305"/>
    </location>
</feature>
<dbReference type="InterPro" id="IPR032552">
    <property type="entry name" value="RSB_motif"/>
</dbReference>
<feature type="region of interest" description="Disordered" evidence="1">
    <location>
        <begin position="51"/>
        <end position="92"/>
    </location>
</feature>
<feature type="region of interest" description="Disordered" evidence="1">
    <location>
        <begin position="191"/>
        <end position="226"/>
    </location>
</feature>
<feature type="region of interest" description="Disordered" evidence="1">
    <location>
        <begin position="275"/>
        <end position="305"/>
    </location>
</feature>
<reference evidence="3" key="1">
    <citation type="submission" date="2019-12" db="EMBL/GenBank/DDBJ databases">
        <authorList>
            <person name="Scholes J."/>
        </authorList>
    </citation>
    <scope>NUCLEOTIDE SEQUENCE</scope>
</reference>
<keyword evidence="4" id="KW-1185">Reference proteome</keyword>
<dbReference type="PANTHER" id="PTHR47031:SF3">
    <property type="entry name" value="SAP DOMAIN-CONTAINING PROTEIN"/>
    <property type="match status" value="1"/>
</dbReference>
<accession>A0A9N7NKX0</accession>
<dbReference type="SUPFAM" id="SSF54928">
    <property type="entry name" value="RNA-binding domain, RBD"/>
    <property type="match status" value="1"/>
</dbReference>
<feature type="region of interest" description="Disordered" evidence="1">
    <location>
        <begin position="564"/>
        <end position="645"/>
    </location>
</feature>
<feature type="compositionally biased region" description="Basic and acidic residues" evidence="1">
    <location>
        <begin position="51"/>
        <end position="63"/>
    </location>
</feature>
<dbReference type="InterPro" id="IPR003034">
    <property type="entry name" value="SAP_dom"/>
</dbReference>
<gene>
    <name evidence="3" type="ORF">SHERM_27163</name>
</gene>
<sequence>MSSPYVTLGNRTLDQWKVTELREELKKRKLTTKGLKEELVKRLDEAVRIERENAEEAQNHENDAIPSELPTKQENPETDVFGEGKEFADVGISMDEKVDSKTECEMDDHRSLFEGKVEVSLEQGTKAAELEGVNHDQAAALETTVVITEKVETVEVVSEEILQNDGSTEDANVEPSDPKFQLHVINESSKTLEPYSGAQDESLNSSVQMETDEPKYPEPNSDVHPLNHQVPEVDTDLGFQVRSDSVSTESVSITEKVELKVDAITDNVPIELINAGHDGESHSLDVKESLGKKETEEPLEDKPLEKKDVEGPLDEIVSVEATGGSHEEMVDSLKNLDGEDLVNEKLNLDRSSADDSMEEDIVDSKIDEYVEKSGTPAPKEEDNIDVVSHDNPVKTGPDQAKNEAVSAVASGKRKFDDILEKAPVGNNDPVKKARSWNAEGLKTPGTQSSTKVIPTMPKGVSESTPTVKEAPKERVVPPSLRVPTNSLRIDRFLRPFTLKQVQELLGKTGNVTGFWMDQIKTHCYVSFSSVEEAVGTRNAVYNLQWPPNGGRLLVAEFVEPQEVKTRVEAPPPSPATTPSAALPPQNNVPPQPSPRQQVPRHHQLPPPPPLADLLPFNREHPIPARERLNNLPPPPPPLAEKAEPPIVTLDDLFRKTKATPRIYYLPLSDEEVAAKTKEQGKNVAN</sequence>
<dbReference type="InterPro" id="IPR034257">
    <property type="entry name" value="Acinus_RRM"/>
</dbReference>